<feature type="binding site" evidence="11">
    <location>
        <position position="57"/>
    </location>
    <ligand>
        <name>substrate</name>
    </ligand>
</feature>
<feature type="binding site" evidence="11">
    <location>
        <begin position="11"/>
        <end position="16"/>
    </location>
    <ligand>
        <name>ATP</name>
        <dbReference type="ChEBI" id="CHEBI:30616"/>
    </ligand>
</feature>
<sequence length="173" mass="19523">MKNIYLTGPRACGKTTVGKMLAEYLKRPFVDTDQVFVEKHGQSIAECVDAEGWDVFRNREAAVLRELAGRQGLVVACGGGIVLREENRKILARGMTVYFDIDADELAQRLENDPLEAQRPSLTGKSLAEEVRDVLKRRDPMYRESAHVVITKDLPEFMVRTIARSAERLTEKT</sequence>
<dbReference type="NCBIfam" id="NF002988">
    <property type="entry name" value="PRK03731.1"/>
    <property type="match status" value="1"/>
</dbReference>
<keyword evidence="3 11" id="KW-0963">Cytoplasm</keyword>
<dbReference type="EMBL" id="WAIE01000001">
    <property type="protein sequence ID" value="KAB1443501.1"/>
    <property type="molecule type" value="Genomic_DNA"/>
</dbReference>
<feature type="binding site" evidence="11">
    <location>
        <position position="79"/>
    </location>
    <ligand>
        <name>substrate</name>
    </ligand>
</feature>
<dbReference type="OrthoDB" id="9800332at2"/>
<evidence type="ECO:0000256" key="8">
    <source>
        <dbReference type="ARBA" id="ARBA00022840"/>
    </source>
</evidence>
<gene>
    <name evidence="12" type="primary">aroL</name>
    <name evidence="11" type="synonym">aroK</name>
    <name evidence="12" type="ORF">F8A88_04440</name>
</gene>
<dbReference type="GO" id="GO:0009423">
    <property type="term" value="P:chorismate biosynthetic process"/>
    <property type="evidence" value="ECO:0007669"/>
    <property type="project" value="UniProtKB-UniRule"/>
</dbReference>
<dbReference type="CDD" id="cd00464">
    <property type="entry name" value="SK"/>
    <property type="match status" value="1"/>
</dbReference>
<proteinExistence type="inferred from homology"/>
<dbReference type="SUPFAM" id="SSF52540">
    <property type="entry name" value="P-loop containing nucleoside triphosphate hydrolases"/>
    <property type="match status" value="1"/>
</dbReference>
<dbReference type="Gene3D" id="3.40.50.300">
    <property type="entry name" value="P-loop containing nucleotide triphosphate hydrolases"/>
    <property type="match status" value="1"/>
</dbReference>
<keyword evidence="7 11" id="KW-0418">Kinase</keyword>
<keyword evidence="4 11" id="KW-0028">Amino-acid biosynthesis</keyword>
<dbReference type="GO" id="GO:0008652">
    <property type="term" value="P:amino acid biosynthetic process"/>
    <property type="evidence" value="ECO:0007669"/>
    <property type="project" value="UniProtKB-KW"/>
</dbReference>
<comment type="subcellular location">
    <subcellularLocation>
        <location evidence="11">Cytoplasm</location>
    </subcellularLocation>
</comment>
<reference evidence="12 13" key="1">
    <citation type="journal article" date="2017" name="Int. J. Syst. Evol. Microbiol.">
        <title>Desulfovibrio senegalensis sp. nov., a mesophilic sulfate reducer isolated from marine sediment.</title>
        <authorList>
            <person name="Thioye A."/>
            <person name="Gam Z.B.A."/>
            <person name="Mbengue M."/>
            <person name="Cayol J.L."/>
            <person name="Joseph-Bartoli M."/>
            <person name="Toure-Kane C."/>
            <person name="Labat M."/>
        </authorList>
    </citation>
    <scope>NUCLEOTIDE SEQUENCE [LARGE SCALE GENOMIC DNA]</scope>
    <source>
        <strain evidence="12 13">DSM 101509</strain>
    </source>
</reference>
<dbReference type="Pfam" id="PF01202">
    <property type="entry name" value="SKI"/>
    <property type="match status" value="1"/>
</dbReference>
<keyword evidence="5 11" id="KW-0808">Transferase</keyword>
<keyword evidence="13" id="KW-1185">Reference proteome</keyword>
<accession>A0A6N6N6Z0</accession>
<evidence type="ECO:0000256" key="10">
    <source>
        <dbReference type="ARBA" id="ARBA00048567"/>
    </source>
</evidence>
<dbReference type="Proteomes" id="UP000438699">
    <property type="component" value="Unassembled WGS sequence"/>
</dbReference>
<dbReference type="GO" id="GO:0004765">
    <property type="term" value="F:shikimate kinase activity"/>
    <property type="evidence" value="ECO:0007669"/>
    <property type="project" value="UniProtKB-UniRule"/>
</dbReference>
<dbReference type="GO" id="GO:0000287">
    <property type="term" value="F:magnesium ion binding"/>
    <property type="evidence" value="ECO:0007669"/>
    <property type="project" value="UniProtKB-UniRule"/>
</dbReference>
<feature type="binding site" evidence="11">
    <location>
        <position position="119"/>
    </location>
    <ligand>
        <name>ATP</name>
        <dbReference type="ChEBI" id="CHEBI:30616"/>
    </ligand>
</feature>
<evidence type="ECO:0000256" key="5">
    <source>
        <dbReference type="ARBA" id="ARBA00022679"/>
    </source>
</evidence>
<organism evidence="12 13">
    <name type="scientific">Pseudodesulfovibrio senegalensis</name>
    <dbReference type="NCBI Taxonomy" id="1721087"/>
    <lineage>
        <taxon>Bacteria</taxon>
        <taxon>Pseudomonadati</taxon>
        <taxon>Thermodesulfobacteriota</taxon>
        <taxon>Desulfovibrionia</taxon>
        <taxon>Desulfovibrionales</taxon>
        <taxon>Desulfovibrionaceae</taxon>
    </lineage>
</organism>
<dbReference type="PANTHER" id="PTHR21087:SF21">
    <property type="entry name" value="SHIKIMATE KINASE 2"/>
    <property type="match status" value="1"/>
</dbReference>
<comment type="subunit">
    <text evidence="11">Monomer.</text>
</comment>
<keyword evidence="9 11" id="KW-0057">Aromatic amino acid biosynthesis</keyword>
<evidence type="ECO:0000256" key="6">
    <source>
        <dbReference type="ARBA" id="ARBA00022741"/>
    </source>
</evidence>
<comment type="caution">
    <text evidence="11">Lacks conserved residue(s) required for the propagation of feature annotation.</text>
</comment>
<dbReference type="HAMAP" id="MF_00109">
    <property type="entry name" value="Shikimate_kinase"/>
    <property type="match status" value="1"/>
</dbReference>
<evidence type="ECO:0000256" key="7">
    <source>
        <dbReference type="ARBA" id="ARBA00022777"/>
    </source>
</evidence>
<dbReference type="PANTHER" id="PTHR21087">
    <property type="entry name" value="SHIKIMATE KINASE"/>
    <property type="match status" value="1"/>
</dbReference>
<dbReference type="InterPro" id="IPR031322">
    <property type="entry name" value="Shikimate/glucono_kinase"/>
</dbReference>
<dbReference type="InterPro" id="IPR000623">
    <property type="entry name" value="Shikimate_kinase/TSH1"/>
</dbReference>
<name>A0A6N6N6Z0_9BACT</name>
<evidence type="ECO:0000256" key="3">
    <source>
        <dbReference type="ARBA" id="ARBA00022490"/>
    </source>
</evidence>
<comment type="similarity">
    <text evidence="11">Belongs to the shikimate kinase family.</text>
</comment>
<protein>
    <recommendedName>
        <fullName evidence="2 11">Shikimate kinase</fullName>
        <shortName evidence="11">SK</shortName>
        <ecNumber evidence="2 11">2.7.1.71</ecNumber>
    </recommendedName>
</protein>
<dbReference type="AlphaFoldDB" id="A0A6N6N6Z0"/>
<dbReference type="GO" id="GO:0005829">
    <property type="term" value="C:cytosol"/>
    <property type="evidence" value="ECO:0007669"/>
    <property type="project" value="TreeGrafter"/>
</dbReference>
<comment type="caution">
    <text evidence="12">The sequence shown here is derived from an EMBL/GenBank/DDBJ whole genome shotgun (WGS) entry which is preliminary data.</text>
</comment>
<dbReference type="GO" id="GO:0009073">
    <property type="term" value="P:aromatic amino acid family biosynthetic process"/>
    <property type="evidence" value="ECO:0007669"/>
    <property type="project" value="UniProtKB-KW"/>
</dbReference>
<evidence type="ECO:0000256" key="1">
    <source>
        <dbReference type="ARBA" id="ARBA00004842"/>
    </source>
</evidence>
<feature type="binding site" evidence="11">
    <location>
        <position position="138"/>
    </location>
    <ligand>
        <name>substrate</name>
    </ligand>
</feature>
<evidence type="ECO:0000313" key="12">
    <source>
        <dbReference type="EMBL" id="KAB1443501.1"/>
    </source>
</evidence>
<dbReference type="InterPro" id="IPR023000">
    <property type="entry name" value="Shikimate_kinase_CS"/>
</dbReference>
<dbReference type="InterPro" id="IPR027417">
    <property type="entry name" value="P-loop_NTPase"/>
</dbReference>
<dbReference type="GO" id="GO:0005524">
    <property type="term" value="F:ATP binding"/>
    <property type="evidence" value="ECO:0007669"/>
    <property type="project" value="UniProtKB-UniRule"/>
</dbReference>
<dbReference type="EC" id="2.7.1.71" evidence="2 11"/>
<dbReference type="RefSeq" id="WP_151149873.1">
    <property type="nucleotide sequence ID" value="NZ_WAIE01000001.1"/>
</dbReference>
<evidence type="ECO:0000256" key="2">
    <source>
        <dbReference type="ARBA" id="ARBA00012154"/>
    </source>
</evidence>
<keyword evidence="8 11" id="KW-0067">ATP-binding</keyword>
<keyword evidence="6 11" id="KW-0547">Nucleotide-binding</keyword>
<comment type="function">
    <text evidence="11">Catalyzes the specific phosphorylation of the 3-hydroxyl group of shikimic acid using ATP as a cosubstrate.</text>
</comment>
<feature type="binding site" evidence="11">
    <location>
        <position position="15"/>
    </location>
    <ligand>
        <name>Mg(2+)</name>
        <dbReference type="ChEBI" id="CHEBI:18420"/>
    </ligand>
</feature>
<comment type="cofactor">
    <cofactor evidence="11">
        <name>Mg(2+)</name>
        <dbReference type="ChEBI" id="CHEBI:18420"/>
    </cofactor>
    <text evidence="11">Binds 1 Mg(2+) ion per subunit.</text>
</comment>
<comment type="catalytic activity">
    <reaction evidence="10 11">
        <text>shikimate + ATP = 3-phosphoshikimate + ADP + H(+)</text>
        <dbReference type="Rhea" id="RHEA:13121"/>
        <dbReference type="ChEBI" id="CHEBI:15378"/>
        <dbReference type="ChEBI" id="CHEBI:30616"/>
        <dbReference type="ChEBI" id="CHEBI:36208"/>
        <dbReference type="ChEBI" id="CHEBI:145989"/>
        <dbReference type="ChEBI" id="CHEBI:456216"/>
        <dbReference type="EC" id="2.7.1.71"/>
    </reaction>
</comment>
<evidence type="ECO:0000256" key="11">
    <source>
        <dbReference type="HAMAP-Rule" id="MF_00109"/>
    </source>
</evidence>
<dbReference type="UniPathway" id="UPA00053">
    <property type="reaction ID" value="UER00088"/>
</dbReference>
<keyword evidence="11" id="KW-0479">Metal-binding</keyword>
<comment type="pathway">
    <text evidence="1 11">Metabolic intermediate biosynthesis; chorismate biosynthesis; chorismate from D-erythrose 4-phosphate and phosphoenolpyruvate: step 5/7.</text>
</comment>
<dbReference type="PRINTS" id="PR01100">
    <property type="entry name" value="SHIKIMTKNASE"/>
</dbReference>
<evidence type="ECO:0000313" key="13">
    <source>
        <dbReference type="Proteomes" id="UP000438699"/>
    </source>
</evidence>
<evidence type="ECO:0000256" key="4">
    <source>
        <dbReference type="ARBA" id="ARBA00022605"/>
    </source>
</evidence>
<keyword evidence="11" id="KW-0460">Magnesium</keyword>
<dbReference type="PROSITE" id="PS01128">
    <property type="entry name" value="SHIKIMATE_KINASE"/>
    <property type="match status" value="1"/>
</dbReference>
<feature type="binding site" evidence="11">
    <location>
        <position position="33"/>
    </location>
    <ligand>
        <name>substrate</name>
    </ligand>
</feature>
<evidence type="ECO:0000256" key="9">
    <source>
        <dbReference type="ARBA" id="ARBA00023141"/>
    </source>
</evidence>